<dbReference type="Pfam" id="PF07687">
    <property type="entry name" value="M20_dimer"/>
    <property type="match status" value="1"/>
</dbReference>
<name>A0A3S5Y9A5_RHOH1</name>
<dbReference type="GO" id="GO:0008233">
    <property type="term" value="F:peptidase activity"/>
    <property type="evidence" value="ECO:0007669"/>
    <property type="project" value="UniProtKB-KW"/>
</dbReference>
<protein>
    <submittedName>
        <fullName evidence="5">Metallopeptidase</fullName>
    </submittedName>
</protein>
<evidence type="ECO:0000259" key="4">
    <source>
        <dbReference type="Pfam" id="PF07687"/>
    </source>
</evidence>
<dbReference type="NCBIfam" id="NF005914">
    <property type="entry name" value="PRK07907.1"/>
    <property type="match status" value="1"/>
</dbReference>
<dbReference type="PANTHER" id="PTHR43270:SF12">
    <property type="entry name" value="SUCCINYL-DIAMINOPIMELATE DESUCCINYLASE"/>
    <property type="match status" value="1"/>
</dbReference>
<dbReference type="GO" id="GO:0046872">
    <property type="term" value="F:metal ion binding"/>
    <property type="evidence" value="ECO:0007669"/>
    <property type="project" value="UniProtKB-KW"/>
</dbReference>
<evidence type="ECO:0000256" key="1">
    <source>
        <dbReference type="ARBA" id="ARBA00022670"/>
    </source>
</evidence>
<dbReference type="RefSeq" id="WP_013416564.1">
    <property type="nucleotide sequence ID" value="NC_014659.1"/>
</dbReference>
<accession>A0A3S5Y9A5</accession>
<reference evidence="5" key="1">
    <citation type="journal article" date="2010" name="PLoS Genet.">
        <title>The genome of a pathogenic rhodococcus: cooptive virulence underpinned by key gene acquisitions.</title>
        <authorList>
            <person name="Letek M."/>
            <person name="Gonzalez P."/>
            <person name="Macarthur I."/>
            <person name="Rodriguez H."/>
            <person name="Freeman T.C."/>
            <person name="Valero-Rello A."/>
            <person name="Blanco M."/>
            <person name="Buckley T."/>
            <person name="Cherevach I."/>
            <person name="Fahey R."/>
            <person name="Hapeshi A."/>
            <person name="Holdstock J."/>
            <person name="Leadon D."/>
            <person name="Navas J."/>
            <person name="Ocampo A."/>
            <person name="Quail M.A."/>
            <person name="Sanders M."/>
            <person name="Scortti M.M."/>
            <person name="Prescott J.F."/>
            <person name="Fogarty U."/>
            <person name="Meijer W.G."/>
            <person name="Parkhill J."/>
            <person name="Bentley S.D."/>
            <person name="Vazquez-Boland J.A."/>
        </authorList>
    </citation>
    <scope>NUCLEOTIDE SEQUENCE [LARGE SCALE GENOMIC DNA]</scope>
    <source>
        <strain evidence="5 6">103S</strain>
    </source>
</reference>
<dbReference type="Gene3D" id="3.30.70.360">
    <property type="match status" value="1"/>
</dbReference>
<dbReference type="AlphaFoldDB" id="A0A3S5Y9A5"/>
<dbReference type="SUPFAM" id="SSF53187">
    <property type="entry name" value="Zn-dependent exopeptidases"/>
    <property type="match status" value="1"/>
</dbReference>
<feature type="domain" description="Peptidase M20 dimerisation" evidence="4">
    <location>
        <begin position="202"/>
        <end position="350"/>
    </location>
</feature>
<sequence>MVVEKSDEIRTRVRQLMPTARDELATLVGFRSIADPRQAPPEQCTGAAKWVADAFRSVGIEHVELVETSDGSKAVVGHHPGPDGAPTVLLYSHYDIQPAGDEALWHSPPFELTERGGRWYGRGAADCKGNVVMHLLALRALSSVADTFPVGIRIVSEGSEETGTGGLEQLVQDRPDLFAADVVVIADTGNVAVGQPTVTTSLRGIANVVVHVETLEGELHSGMYGGSAPDALAALVQMLSTLRDHGGNTVVDGLDTAQDWDGAQYPEQQFRKDAGVLDGVRLTGSGSVADAVWARPALTILGIDAPPVIGSAAAIQPRASARLNLRVPPGMDPQRAQDALVAHLEGAAPWGAHVRVEREVVGAPFQAQTSGPGYAALQAALETAYGHPLAVAGQGGTIPLCNVLAEQFPGAEIVLMGVEEPQALIHAPNESVDPSEIENLAVAEALFLLGLGERGE</sequence>
<dbReference type="Proteomes" id="UP001154400">
    <property type="component" value="Chromosome"/>
</dbReference>
<dbReference type="KEGG" id="req:REQ_30750"/>
<dbReference type="PANTHER" id="PTHR43270">
    <property type="entry name" value="BETA-ALA-HIS DIPEPTIDASE"/>
    <property type="match status" value="1"/>
</dbReference>
<dbReference type="InterPro" id="IPR011650">
    <property type="entry name" value="Peptidase_M20_dimer"/>
</dbReference>
<evidence type="ECO:0000256" key="3">
    <source>
        <dbReference type="ARBA" id="ARBA00022801"/>
    </source>
</evidence>
<keyword evidence="3" id="KW-0378">Hydrolase</keyword>
<keyword evidence="1" id="KW-0645">Protease</keyword>
<keyword evidence="2" id="KW-0479">Metal-binding</keyword>
<organism evidence="5">
    <name type="scientific">Rhodococcus hoagii (strain 103S)</name>
    <name type="common">Rhodococcus equi</name>
    <dbReference type="NCBI Taxonomy" id="685727"/>
    <lineage>
        <taxon>Bacteria</taxon>
        <taxon>Bacillati</taxon>
        <taxon>Actinomycetota</taxon>
        <taxon>Actinomycetes</taxon>
        <taxon>Mycobacteriales</taxon>
        <taxon>Nocardiaceae</taxon>
        <taxon>Prescottella</taxon>
    </lineage>
</organism>
<dbReference type="EMBL" id="FN563149">
    <property type="protein sequence ID" value="CBH49083.1"/>
    <property type="molecule type" value="Genomic_DNA"/>
</dbReference>
<evidence type="ECO:0000313" key="6">
    <source>
        <dbReference type="Proteomes" id="UP000006892"/>
    </source>
</evidence>
<dbReference type="Gene3D" id="3.40.630.10">
    <property type="entry name" value="Zn peptidases"/>
    <property type="match status" value="1"/>
</dbReference>
<dbReference type="Pfam" id="PF01546">
    <property type="entry name" value="Peptidase_M20"/>
    <property type="match status" value="1"/>
</dbReference>
<proteinExistence type="predicted"/>
<gene>
    <name evidence="5" type="ordered locus">REQ_30750</name>
</gene>
<evidence type="ECO:0000256" key="2">
    <source>
        <dbReference type="ARBA" id="ARBA00022723"/>
    </source>
</evidence>
<dbReference type="GO" id="GO:0006508">
    <property type="term" value="P:proteolysis"/>
    <property type="evidence" value="ECO:0007669"/>
    <property type="project" value="UniProtKB-KW"/>
</dbReference>
<dbReference type="InterPro" id="IPR002933">
    <property type="entry name" value="Peptidase_M20"/>
</dbReference>
<evidence type="ECO:0000313" key="5">
    <source>
        <dbReference type="EMBL" id="CBH49083.1"/>
    </source>
</evidence>
<dbReference type="InterPro" id="IPR051458">
    <property type="entry name" value="Cyt/Met_Dipeptidase"/>
</dbReference>